<evidence type="ECO:0000259" key="2">
    <source>
        <dbReference type="PROSITE" id="PS50802"/>
    </source>
</evidence>
<feature type="compositionally biased region" description="Acidic residues" evidence="1">
    <location>
        <begin position="623"/>
        <end position="649"/>
    </location>
</feature>
<feature type="compositionally biased region" description="Polar residues" evidence="1">
    <location>
        <begin position="68"/>
        <end position="85"/>
    </location>
</feature>
<dbReference type="PROSITE" id="PS50802">
    <property type="entry name" value="OTU"/>
    <property type="match status" value="1"/>
</dbReference>
<keyword evidence="3" id="KW-1185">Reference proteome</keyword>
<feature type="domain" description="OTU" evidence="2">
    <location>
        <begin position="800"/>
        <end position="950"/>
    </location>
</feature>
<dbReference type="Proteomes" id="UP000492821">
    <property type="component" value="Unassembled WGS sequence"/>
</dbReference>
<organism evidence="3 4">
    <name type="scientific">Panagrellus redivivus</name>
    <name type="common">Microworm</name>
    <dbReference type="NCBI Taxonomy" id="6233"/>
    <lineage>
        <taxon>Eukaryota</taxon>
        <taxon>Metazoa</taxon>
        <taxon>Ecdysozoa</taxon>
        <taxon>Nematoda</taxon>
        <taxon>Chromadorea</taxon>
        <taxon>Rhabditida</taxon>
        <taxon>Tylenchina</taxon>
        <taxon>Panagrolaimomorpha</taxon>
        <taxon>Panagrolaimoidea</taxon>
        <taxon>Panagrolaimidae</taxon>
        <taxon>Panagrellus</taxon>
    </lineage>
</organism>
<evidence type="ECO:0000313" key="4">
    <source>
        <dbReference type="WBParaSite" id="Pan_g21320.t1"/>
    </source>
</evidence>
<feature type="compositionally biased region" description="Low complexity" evidence="1">
    <location>
        <begin position="650"/>
        <end position="660"/>
    </location>
</feature>
<evidence type="ECO:0000313" key="3">
    <source>
        <dbReference type="Proteomes" id="UP000492821"/>
    </source>
</evidence>
<accession>A0A7E4VJQ4</accession>
<feature type="region of interest" description="Disordered" evidence="1">
    <location>
        <begin position="612"/>
        <end position="688"/>
    </location>
</feature>
<dbReference type="WBParaSite" id="Pan_g21320.t1">
    <property type="protein sequence ID" value="Pan_g21320.t1"/>
    <property type="gene ID" value="Pan_g21320"/>
</dbReference>
<dbReference type="CDD" id="cd22744">
    <property type="entry name" value="OTU"/>
    <property type="match status" value="1"/>
</dbReference>
<reference evidence="3" key="1">
    <citation type="journal article" date="2013" name="Genetics">
        <title>The draft genome and transcriptome of Panagrellus redivivus are shaped by the harsh demands of a free-living lifestyle.</title>
        <authorList>
            <person name="Srinivasan J."/>
            <person name="Dillman A.R."/>
            <person name="Macchietto M.G."/>
            <person name="Heikkinen L."/>
            <person name="Lakso M."/>
            <person name="Fracchia K.M."/>
            <person name="Antoshechkin I."/>
            <person name="Mortazavi A."/>
            <person name="Wong G."/>
            <person name="Sternberg P.W."/>
        </authorList>
    </citation>
    <scope>NUCLEOTIDE SEQUENCE [LARGE SCALE GENOMIC DNA]</scope>
    <source>
        <strain evidence="3">MT8872</strain>
    </source>
</reference>
<dbReference type="AlphaFoldDB" id="A0A7E4VJQ4"/>
<feature type="compositionally biased region" description="Pro residues" evidence="1">
    <location>
        <begin position="674"/>
        <end position="688"/>
    </location>
</feature>
<dbReference type="InterPro" id="IPR003323">
    <property type="entry name" value="OTU_dom"/>
</dbReference>
<feature type="region of interest" description="Disordered" evidence="1">
    <location>
        <begin position="42"/>
        <end position="96"/>
    </location>
</feature>
<name>A0A7E4VJQ4_PANRE</name>
<protein>
    <submittedName>
        <fullName evidence="4">OTU domain-containing protein</fullName>
    </submittedName>
</protein>
<sequence length="951" mass="108200">MTEPICYTTEGVIDLLDRCINKVDKEYRHSTNWRQILTKKINERHPNRRPAAPTTVGNWMKKRKTEIEAQQSAPSNFETDQTQEAQLPPPPEPRQRHADIYQEISGFKFGYNDHGSESLLYYYSDDASVHVYHANSISPTETRYYTCANASCESRGILYCGTTFKTTVHTTGCGQERRHFDLEQCLRLAKFRIRTGSDKQSAHRVAQALAIELGCYEGIFPPYSAMSKAYIRVEKLRRTPAVETLYTGEKWQLHDADGIQIYATERMLTALATCEIAMVDGTFTKSPQGFHQVLTISGLLQSAGSSDYEYQPLVMALLPNKTVEAYQTVVNVIKEEWKKLQLTSCIQRLHCDYETALQDAMKDLVGKDNVYGCLFHYSQALLKYCIAKGLYQHYKATEPDYEGIREWIRNLLGLPCLPKEDRQRLWRELLSHPPQRPPNSTVEWPTKALNAVVAYMEKWMALSDNTWTFWLLGRTRNTNAMEAFHRMMPCNERKPRLGKFLELNRVFYTDVNNQILRLQNGCSTKRRSKRYVTMQKAVATMEHDFIDQMPEDPALRLGHAFQFCSDIARLLQDIRNKSCETVKSGNRASAKNRVVTHGAEFKDEIEAAIVSQEESTKSAYESDSQDSSEDEDYGLESECESDVEIEDSSDASSSSSTSTSRQASPVPQQRIHHPSPPCLLPPSIPMTPPYRNLRSSKKLPLMASNSPIKVVRFSKAKQLIVQQPEPSSNPGFLSVFRPVRLVPRKITLKKNEPTPHEWVYSSPTSEDLKQRCRTHLGDDAFELNRHLPVSHKVLQKVRQFSAIDVPGDGHCGYSALSVLLTGNIGSSLLLRRLICSNIAEGKMPNAFYEIFGDGLTPEKRRQSVIDKALLKLNPGKDALKQCYWWSEVDTVAASIIFDINIAVYVDQTPRSLWTLWNESSLPKPMDTVMKPKPTVILYLKNSHYNAIVCVD</sequence>
<evidence type="ECO:0000256" key="1">
    <source>
        <dbReference type="SAM" id="MobiDB-lite"/>
    </source>
</evidence>
<reference evidence="4" key="2">
    <citation type="submission" date="2020-10" db="UniProtKB">
        <authorList>
            <consortium name="WormBaseParasite"/>
        </authorList>
    </citation>
    <scope>IDENTIFICATION</scope>
</reference>
<dbReference type="Gene3D" id="3.90.70.80">
    <property type="match status" value="1"/>
</dbReference>
<proteinExistence type="predicted"/>